<dbReference type="PANTHER" id="PTHR39332">
    <property type="entry name" value="BLL4707 PROTEIN"/>
    <property type="match status" value="1"/>
</dbReference>
<accession>A0A371X3B4</accession>
<dbReference type="InterPro" id="IPR019587">
    <property type="entry name" value="Polyketide_cyclase/dehydratase"/>
</dbReference>
<organism evidence="1 2">
    <name type="scientific">Fulvimarina endophytica</name>
    <dbReference type="NCBI Taxonomy" id="2293836"/>
    <lineage>
        <taxon>Bacteria</taxon>
        <taxon>Pseudomonadati</taxon>
        <taxon>Pseudomonadota</taxon>
        <taxon>Alphaproteobacteria</taxon>
        <taxon>Hyphomicrobiales</taxon>
        <taxon>Aurantimonadaceae</taxon>
        <taxon>Fulvimarina</taxon>
    </lineage>
</organism>
<evidence type="ECO:0000313" key="2">
    <source>
        <dbReference type="Proteomes" id="UP000264310"/>
    </source>
</evidence>
<comment type="caution">
    <text evidence="1">The sequence shown here is derived from an EMBL/GenBank/DDBJ whole genome shotgun (WGS) entry which is preliminary data.</text>
</comment>
<reference evidence="1 2" key="1">
    <citation type="submission" date="2018-08" db="EMBL/GenBank/DDBJ databases">
        <title>Fulvimarina sp. 85, whole genome shotgun sequence.</title>
        <authorList>
            <person name="Tuo L."/>
        </authorList>
    </citation>
    <scope>NUCLEOTIDE SEQUENCE [LARGE SCALE GENOMIC DNA]</scope>
    <source>
        <strain evidence="1 2">85</strain>
    </source>
</reference>
<proteinExistence type="predicted"/>
<name>A0A371X3B4_9HYPH</name>
<protein>
    <submittedName>
        <fullName evidence="1">SRPBCC family protein</fullName>
    </submittedName>
</protein>
<dbReference type="AlphaFoldDB" id="A0A371X3B4"/>
<dbReference type="PANTHER" id="PTHR39332:SF7">
    <property type="entry name" value="SRPBCC FAMILY PROTEIN"/>
    <property type="match status" value="1"/>
</dbReference>
<sequence>MAPQSGGATSPQHQQREAFIMSFNRRFALKAGLAVLIASVPIASPVFAHGPTPQKTDESVVIDAPLDRVWTVLSDFGSIAEWHPKVRAAETGKDGKSRTLTLDGGTITETLDVASKERGVVAWRLGEPNPEALAVSSYNDKLMLEANGDARTTVRWIGRFYRADTSNFPKDGQTDEAAVEAMTAYVRAGLDGLKTYVEGVPSN</sequence>
<dbReference type="EMBL" id="QURL01000004">
    <property type="protein sequence ID" value="RFC63524.1"/>
    <property type="molecule type" value="Genomic_DNA"/>
</dbReference>
<dbReference type="SUPFAM" id="SSF55961">
    <property type="entry name" value="Bet v1-like"/>
    <property type="match status" value="1"/>
</dbReference>
<keyword evidence="2" id="KW-1185">Reference proteome</keyword>
<dbReference type="CDD" id="cd07821">
    <property type="entry name" value="PYR_PYL_RCAR_like"/>
    <property type="match status" value="1"/>
</dbReference>
<evidence type="ECO:0000313" key="1">
    <source>
        <dbReference type="EMBL" id="RFC63524.1"/>
    </source>
</evidence>
<dbReference type="Pfam" id="PF10604">
    <property type="entry name" value="Polyketide_cyc2"/>
    <property type="match status" value="1"/>
</dbReference>
<gene>
    <name evidence="1" type="ORF">DYI37_10925</name>
</gene>
<dbReference type="Proteomes" id="UP000264310">
    <property type="component" value="Unassembled WGS sequence"/>
</dbReference>
<dbReference type="InterPro" id="IPR023393">
    <property type="entry name" value="START-like_dom_sf"/>
</dbReference>
<dbReference type="Gene3D" id="3.30.530.20">
    <property type="match status" value="1"/>
</dbReference>